<name>A0ABV5ZZ78_9PSEU</name>
<keyword evidence="2" id="KW-0812">Transmembrane</keyword>
<dbReference type="Proteomes" id="UP001589693">
    <property type="component" value="Unassembled WGS sequence"/>
</dbReference>
<feature type="signal peptide" evidence="3">
    <location>
        <begin position="1"/>
        <end position="28"/>
    </location>
</feature>
<protein>
    <submittedName>
        <fullName evidence="4">Uncharacterized protein</fullName>
    </submittedName>
</protein>
<reference evidence="4 5" key="1">
    <citation type="submission" date="2024-09" db="EMBL/GenBank/DDBJ databases">
        <authorList>
            <person name="Sun Q."/>
            <person name="Mori K."/>
        </authorList>
    </citation>
    <scope>NUCLEOTIDE SEQUENCE [LARGE SCALE GENOMIC DNA]</scope>
    <source>
        <strain evidence="4 5">TBRC 7907</strain>
    </source>
</reference>
<organism evidence="4 5">
    <name type="scientific">Allokutzneria oryzae</name>
    <dbReference type="NCBI Taxonomy" id="1378989"/>
    <lineage>
        <taxon>Bacteria</taxon>
        <taxon>Bacillati</taxon>
        <taxon>Actinomycetota</taxon>
        <taxon>Actinomycetes</taxon>
        <taxon>Pseudonocardiales</taxon>
        <taxon>Pseudonocardiaceae</taxon>
        <taxon>Allokutzneria</taxon>
    </lineage>
</organism>
<keyword evidence="2" id="KW-1133">Transmembrane helix</keyword>
<comment type="caution">
    <text evidence="4">The sequence shown here is derived from an EMBL/GenBank/DDBJ whole genome shotgun (WGS) entry which is preliminary data.</text>
</comment>
<dbReference type="EMBL" id="JBHLZU010000018">
    <property type="protein sequence ID" value="MFB9906218.1"/>
    <property type="molecule type" value="Genomic_DNA"/>
</dbReference>
<sequence length="510" mass="51570">MRARRLSIAVALPTVALLSALCAAPALAAPPTTPVPTPVDPNQPPFTNPNPIPQPGPVVGDAGAGLGLIRVLPGSVQTDAPGLTDEQEKQLPKQSAGELGVGLAIAQANSHAVYAHDRAIAESSPFGFALGGRAPRVPGALAQTAVPDNAKPTVGGLTPPANPLITLGLLEGSVHARWDDKLGPCVEPIADARTSLASLSAITMIPSLPKVADLTSTAPGRTDLIEAAKQLAAPLSQLGGLLSTSGSLVRLPETMSAQSTVRLVDVPGQSGKAVSSVSTVQLASVQLLAGTPQEIRIDVVSKPTLAALSTGDPKTSKVTYTAPVLRVSQGGKTLGTLDAANPRLDVPVGIPLPGLGDLPKLPIIGGLLGNGAALPANLRKLDIGVLRLQVGQLNEKRDGSSVGAVARLMDLQLLPTDALALPGLPAALAQVAFGEQVARAAAPAGGVVCKAITPTSPQAVAPPQPQGSPPGPELAYTNAAYQTVPLFWVGTVLLLVGVIMVSALPDRRRA</sequence>
<accession>A0ABV5ZZ78</accession>
<evidence type="ECO:0000256" key="2">
    <source>
        <dbReference type="SAM" id="Phobius"/>
    </source>
</evidence>
<keyword evidence="2" id="KW-0472">Membrane</keyword>
<feature type="region of interest" description="Disordered" evidence="1">
    <location>
        <begin position="33"/>
        <end position="59"/>
    </location>
</feature>
<evidence type="ECO:0000256" key="3">
    <source>
        <dbReference type="SAM" id="SignalP"/>
    </source>
</evidence>
<proteinExistence type="predicted"/>
<feature type="chain" id="PRO_5045887322" evidence="3">
    <location>
        <begin position="29"/>
        <end position="510"/>
    </location>
</feature>
<gene>
    <name evidence="4" type="ORF">ACFFQA_19960</name>
</gene>
<dbReference type="RefSeq" id="WP_377854165.1">
    <property type="nucleotide sequence ID" value="NZ_JBHLZU010000018.1"/>
</dbReference>
<keyword evidence="5" id="KW-1185">Reference proteome</keyword>
<evidence type="ECO:0000313" key="5">
    <source>
        <dbReference type="Proteomes" id="UP001589693"/>
    </source>
</evidence>
<evidence type="ECO:0000313" key="4">
    <source>
        <dbReference type="EMBL" id="MFB9906218.1"/>
    </source>
</evidence>
<evidence type="ECO:0000256" key="1">
    <source>
        <dbReference type="SAM" id="MobiDB-lite"/>
    </source>
</evidence>
<feature type="compositionally biased region" description="Pro residues" evidence="1">
    <location>
        <begin position="33"/>
        <end position="56"/>
    </location>
</feature>
<feature type="transmembrane region" description="Helical" evidence="2">
    <location>
        <begin position="486"/>
        <end position="504"/>
    </location>
</feature>
<keyword evidence="3" id="KW-0732">Signal</keyword>